<sequence length="38" mass="4785">MTMFLSGSLYFMGINFQYDKFYCHMSIRRVYICFYFLF</sequence>
<dbReference type="AlphaFoldDB" id="A0A2P2NE91"/>
<reference evidence="1" key="1">
    <citation type="submission" date="2018-02" db="EMBL/GenBank/DDBJ databases">
        <title>Rhizophora mucronata_Transcriptome.</title>
        <authorList>
            <person name="Meera S.P."/>
            <person name="Sreeshan A."/>
            <person name="Augustine A."/>
        </authorList>
    </citation>
    <scope>NUCLEOTIDE SEQUENCE</scope>
    <source>
        <tissue evidence="1">Leaf</tissue>
    </source>
</reference>
<dbReference type="EMBL" id="GGEC01060275">
    <property type="protein sequence ID" value="MBX40759.1"/>
    <property type="molecule type" value="Transcribed_RNA"/>
</dbReference>
<accession>A0A2P2NE91</accession>
<name>A0A2P2NE91_RHIMU</name>
<organism evidence="1">
    <name type="scientific">Rhizophora mucronata</name>
    <name type="common">Asiatic mangrove</name>
    <dbReference type="NCBI Taxonomy" id="61149"/>
    <lineage>
        <taxon>Eukaryota</taxon>
        <taxon>Viridiplantae</taxon>
        <taxon>Streptophyta</taxon>
        <taxon>Embryophyta</taxon>
        <taxon>Tracheophyta</taxon>
        <taxon>Spermatophyta</taxon>
        <taxon>Magnoliopsida</taxon>
        <taxon>eudicotyledons</taxon>
        <taxon>Gunneridae</taxon>
        <taxon>Pentapetalae</taxon>
        <taxon>rosids</taxon>
        <taxon>fabids</taxon>
        <taxon>Malpighiales</taxon>
        <taxon>Rhizophoraceae</taxon>
        <taxon>Rhizophora</taxon>
    </lineage>
</organism>
<evidence type="ECO:0000313" key="1">
    <source>
        <dbReference type="EMBL" id="MBX40759.1"/>
    </source>
</evidence>
<proteinExistence type="predicted"/>
<protein>
    <submittedName>
        <fullName evidence="1">Uncharacterized protein</fullName>
    </submittedName>
</protein>